<keyword evidence="3" id="KW-1185">Reference proteome</keyword>
<sequence length="98" mass="10654">MALQPAQRVRAARVDQPPDRGQVADASDIRMDGFPDGTGMSRGSMLQNPAECGYPKRGVEATGEELLPEHHWQVGDDPRCIGYAAGKVFQCRARRSTG</sequence>
<evidence type="ECO:0000256" key="1">
    <source>
        <dbReference type="SAM" id="MobiDB-lite"/>
    </source>
</evidence>
<name>A0A2A2M5C4_9BILA</name>
<organism evidence="2 3">
    <name type="scientific">Diploscapter pachys</name>
    <dbReference type="NCBI Taxonomy" id="2018661"/>
    <lineage>
        <taxon>Eukaryota</taxon>
        <taxon>Metazoa</taxon>
        <taxon>Ecdysozoa</taxon>
        <taxon>Nematoda</taxon>
        <taxon>Chromadorea</taxon>
        <taxon>Rhabditida</taxon>
        <taxon>Rhabditina</taxon>
        <taxon>Rhabditomorpha</taxon>
        <taxon>Rhabditoidea</taxon>
        <taxon>Rhabditidae</taxon>
        <taxon>Diploscapter</taxon>
    </lineage>
</organism>
<evidence type="ECO:0000313" key="2">
    <source>
        <dbReference type="EMBL" id="PAV93636.1"/>
    </source>
</evidence>
<gene>
    <name evidence="2" type="ORF">WR25_27020</name>
</gene>
<accession>A0A2A2M5C4</accession>
<protein>
    <submittedName>
        <fullName evidence="2">Uncharacterized protein</fullName>
    </submittedName>
</protein>
<dbReference type="Proteomes" id="UP000218231">
    <property type="component" value="Unassembled WGS sequence"/>
</dbReference>
<comment type="caution">
    <text evidence="2">The sequence shown here is derived from an EMBL/GenBank/DDBJ whole genome shotgun (WGS) entry which is preliminary data.</text>
</comment>
<proteinExistence type="predicted"/>
<evidence type="ECO:0000313" key="3">
    <source>
        <dbReference type="Proteomes" id="UP000218231"/>
    </source>
</evidence>
<dbReference type="AlphaFoldDB" id="A0A2A2M5C4"/>
<dbReference type="EMBL" id="LIAE01004865">
    <property type="protein sequence ID" value="PAV93636.1"/>
    <property type="molecule type" value="Genomic_DNA"/>
</dbReference>
<reference evidence="2 3" key="1">
    <citation type="journal article" date="2017" name="Curr. Biol.">
        <title>Genome architecture and evolution of a unichromosomal asexual nematode.</title>
        <authorList>
            <person name="Fradin H."/>
            <person name="Zegar C."/>
            <person name="Gutwein M."/>
            <person name="Lucas J."/>
            <person name="Kovtun M."/>
            <person name="Corcoran D."/>
            <person name="Baugh L.R."/>
            <person name="Kiontke K."/>
            <person name="Gunsalus K."/>
            <person name="Fitch D.H."/>
            <person name="Piano F."/>
        </authorList>
    </citation>
    <scope>NUCLEOTIDE SEQUENCE [LARGE SCALE GENOMIC DNA]</scope>
    <source>
        <strain evidence="2">PF1309</strain>
    </source>
</reference>
<feature type="region of interest" description="Disordered" evidence="1">
    <location>
        <begin position="1"/>
        <end position="49"/>
    </location>
</feature>